<reference evidence="2" key="1">
    <citation type="submission" date="2019-03" db="EMBL/GenBank/DDBJ databases">
        <title>Single cell metagenomics reveals metabolic interactions within the superorganism composed of flagellate Streblomastix strix and complex community of Bacteroidetes bacteria on its surface.</title>
        <authorList>
            <person name="Treitli S.C."/>
            <person name="Kolisko M."/>
            <person name="Husnik F."/>
            <person name="Keeling P."/>
            <person name="Hampl V."/>
        </authorList>
    </citation>
    <scope>NUCLEOTIDE SEQUENCE</scope>
    <source>
        <strain evidence="2">STM</strain>
    </source>
</reference>
<gene>
    <name evidence="2" type="ORF">EZS27_037056</name>
</gene>
<dbReference type="InterPro" id="IPR009080">
    <property type="entry name" value="tRNAsynth_Ia_anticodon-bd"/>
</dbReference>
<dbReference type="EC" id="6.1.1.16" evidence="2"/>
<evidence type="ECO:0000259" key="1">
    <source>
        <dbReference type="Pfam" id="PF23493"/>
    </source>
</evidence>
<dbReference type="GO" id="GO:0004817">
    <property type="term" value="F:cysteine-tRNA ligase activity"/>
    <property type="evidence" value="ECO:0007669"/>
    <property type="project" value="UniProtKB-EC"/>
</dbReference>
<keyword evidence="2" id="KW-0436">Ligase</keyword>
<name>A0A5J4PQX3_9ZZZZ</name>
<dbReference type="EMBL" id="SNRY01006735">
    <property type="protein sequence ID" value="KAA6311915.1"/>
    <property type="molecule type" value="Genomic_DNA"/>
</dbReference>
<evidence type="ECO:0000313" key="2">
    <source>
        <dbReference type="EMBL" id="KAA6311915.1"/>
    </source>
</evidence>
<dbReference type="AlphaFoldDB" id="A0A5J4PQX3"/>
<sequence>GVKTINTIVAGNNSISTDDLESLKDVFNVFLFDILGLKKEKGSSDSREAVYGKVVDMLLKQRMKAKANKDWATSDKIRNDLTALGFEIKDTKDSFEWKLNK</sequence>
<comment type="caution">
    <text evidence="2">The sequence shown here is derived from an EMBL/GenBank/DDBJ whole genome shotgun (WGS) entry which is preliminary data.</text>
</comment>
<organism evidence="2">
    <name type="scientific">termite gut metagenome</name>
    <dbReference type="NCBI Taxonomy" id="433724"/>
    <lineage>
        <taxon>unclassified sequences</taxon>
        <taxon>metagenomes</taxon>
        <taxon>organismal metagenomes</taxon>
    </lineage>
</organism>
<proteinExistence type="predicted"/>
<protein>
    <submittedName>
        <fullName evidence="2">Cysteine--tRNA ligase</fullName>
        <ecNumber evidence="2">6.1.1.16</ecNumber>
    </submittedName>
</protein>
<dbReference type="InterPro" id="IPR056411">
    <property type="entry name" value="CysS_C"/>
</dbReference>
<dbReference type="Gene3D" id="1.20.120.1910">
    <property type="entry name" value="Cysteine-tRNA ligase, C-terminal anti-codon recognition domain"/>
    <property type="match status" value="1"/>
</dbReference>
<feature type="domain" description="Cysteinyl-tRNA ligase anticodon binding" evidence="1">
    <location>
        <begin position="55"/>
        <end position="97"/>
    </location>
</feature>
<dbReference type="GO" id="GO:0006418">
    <property type="term" value="P:tRNA aminoacylation for protein translation"/>
    <property type="evidence" value="ECO:0007669"/>
    <property type="project" value="InterPro"/>
</dbReference>
<feature type="non-terminal residue" evidence="2">
    <location>
        <position position="1"/>
    </location>
</feature>
<dbReference type="Pfam" id="PF23493">
    <property type="entry name" value="CysS_C"/>
    <property type="match status" value="1"/>
</dbReference>
<dbReference type="GO" id="GO:0005524">
    <property type="term" value="F:ATP binding"/>
    <property type="evidence" value="ECO:0007669"/>
    <property type="project" value="InterPro"/>
</dbReference>
<dbReference type="SUPFAM" id="SSF47323">
    <property type="entry name" value="Anticodon-binding domain of a subclass of class I aminoacyl-tRNA synthetases"/>
    <property type="match status" value="1"/>
</dbReference>
<accession>A0A5J4PQX3</accession>